<proteinExistence type="predicted"/>
<dbReference type="Proteomes" id="UP000236497">
    <property type="component" value="Unassembled WGS sequence"/>
</dbReference>
<feature type="domain" description="N-acetyltransferase" evidence="1">
    <location>
        <begin position="1"/>
        <end position="150"/>
    </location>
</feature>
<dbReference type="SUPFAM" id="SSF55729">
    <property type="entry name" value="Acyl-CoA N-acyltransferases (Nat)"/>
    <property type="match status" value="1"/>
</dbReference>
<dbReference type="OrthoDB" id="9789053at2"/>
<dbReference type="GO" id="GO:0005737">
    <property type="term" value="C:cytoplasm"/>
    <property type="evidence" value="ECO:0007669"/>
    <property type="project" value="TreeGrafter"/>
</dbReference>
<dbReference type="EMBL" id="CVTD020000007">
    <property type="protein sequence ID" value="CRZ33384.1"/>
    <property type="molecule type" value="Genomic_DNA"/>
</dbReference>
<name>A0A0H5SD79_HERHM</name>
<evidence type="ECO:0000313" key="2">
    <source>
        <dbReference type="EMBL" id="CRZ33384.1"/>
    </source>
</evidence>
<evidence type="ECO:0000259" key="1">
    <source>
        <dbReference type="PROSITE" id="PS51186"/>
    </source>
</evidence>
<dbReference type="PANTHER" id="PTHR13538">
    <property type="entry name" value="N-ACETYLTRANSFERASE 6"/>
    <property type="match status" value="1"/>
</dbReference>
<dbReference type="InterPro" id="IPR016181">
    <property type="entry name" value="Acyl_CoA_acyltransferase"/>
</dbReference>
<organism evidence="2 3">
    <name type="scientific">Herbinix hemicellulosilytica</name>
    <dbReference type="NCBI Taxonomy" id="1564487"/>
    <lineage>
        <taxon>Bacteria</taxon>
        <taxon>Bacillati</taxon>
        <taxon>Bacillota</taxon>
        <taxon>Clostridia</taxon>
        <taxon>Lachnospirales</taxon>
        <taxon>Lachnospiraceae</taxon>
        <taxon>Herbinix</taxon>
    </lineage>
</organism>
<dbReference type="AlphaFoldDB" id="A0A0H5SD79"/>
<keyword evidence="3" id="KW-1185">Reference proteome</keyword>
<dbReference type="CDD" id="cd04301">
    <property type="entry name" value="NAT_SF"/>
    <property type="match status" value="1"/>
</dbReference>
<evidence type="ECO:0000313" key="3">
    <source>
        <dbReference type="Proteomes" id="UP000236497"/>
    </source>
</evidence>
<dbReference type="InterPro" id="IPR000182">
    <property type="entry name" value="GNAT_dom"/>
</dbReference>
<gene>
    <name evidence="2" type="ORF">HHT355_0170</name>
</gene>
<reference evidence="2 3" key="1">
    <citation type="submission" date="2015-06" db="EMBL/GenBank/DDBJ databases">
        <authorList>
            <person name="Wibberg Daniel"/>
        </authorList>
    </citation>
    <scope>NUCLEOTIDE SEQUENCE [LARGE SCALE GENOMIC DNA]</scope>
    <source>
        <strain evidence="2 3">T3/55T</strain>
    </source>
</reference>
<dbReference type="Gene3D" id="3.40.630.30">
    <property type="match status" value="1"/>
</dbReference>
<dbReference type="PROSITE" id="PS51186">
    <property type="entry name" value="GNAT"/>
    <property type="match status" value="1"/>
</dbReference>
<protein>
    <recommendedName>
        <fullName evidence="1">N-acetyltransferase domain-containing protein</fullName>
    </recommendedName>
</protein>
<accession>A0A0H5SD79</accession>
<dbReference type="InterPro" id="IPR039840">
    <property type="entry name" value="NAA80"/>
</dbReference>
<dbReference type="Pfam" id="PF00583">
    <property type="entry name" value="Acetyltransf_1"/>
    <property type="match status" value="1"/>
</dbReference>
<dbReference type="GO" id="GO:1905502">
    <property type="term" value="F:acetyl-CoA binding"/>
    <property type="evidence" value="ECO:0007669"/>
    <property type="project" value="TreeGrafter"/>
</dbReference>
<dbReference type="PANTHER" id="PTHR13538:SF4">
    <property type="entry name" value="N-ALPHA-ACETYLTRANSFERASE 80"/>
    <property type="match status" value="1"/>
</dbReference>
<dbReference type="GO" id="GO:0008080">
    <property type="term" value="F:N-acetyltransferase activity"/>
    <property type="evidence" value="ECO:0007669"/>
    <property type="project" value="InterPro"/>
</dbReference>
<dbReference type="RefSeq" id="WP_103201571.1">
    <property type="nucleotide sequence ID" value="NZ_CVTD020000007.1"/>
</dbReference>
<sequence length="159" mass="18794">MDIVKLSSHPDLFDKAAQFFHSIWGIPKQAYLDSINESLNAKEGIPEWYIVKENDEIIAGIGVIENDFHKRPDLRPNICAVYVKEEYRRQGIARRLMDRVCKDLYEHGITDVYLITDHTGFYERCGWEFFGEIEENSGNLARCYHRRTNEKEPDYQDRF</sequence>